<dbReference type="Proteomes" id="UP000176988">
    <property type="component" value="Unassembled WGS sequence"/>
</dbReference>
<dbReference type="AlphaFoldDB" id="A0A1F7WCV1"/>
<dbReference type="Gene3D" id="2.130.10.10">
    <property type="entry name" value="YVTN repeat-like/Quinoprotein amine dehydrogenase"/>
    <property type="match status" value="1"/>
</dbReference>
<accession>A0A1F7WCV1</accession>
<evidence type="ECO:0000313" key="4">
    <source>
        <dbReference type="Proteomes" id="UP000176988"/>
    </source>
</evidence>
<evidence type="ECO:0000256" key="1">
    <source>
        <dbReference type="SAM" id="MobiDB-lite"/>
    </source>
</evidence>
<dbReference type="EMBL" id="MGFG01000028">
    <property type="protein sequence ID" value="OGM00623.1"/>
    <property type="molecule type" value="Genomic_DNA"/>
</dbReference>
<dbReference type="SUPFAM" id="SSF63829">
    <property type="entry name" value="Calcium-dependent phosphotriesterase"/>
    <property type="match status" value="1"/>
</dbReference>
<proteinExistence type="predicted"/>
<keyword evidence="2" id="KW-0812">Transmembrane</keyword>
<comment type="caution">
    <text evidence="3">The sequence shown here is derived from an EMBL/GenBank/DDBJ whole genome shotgun (WGS) entry which is preliminary data.</text>
</comment>
<protein>
    <recommendedName>
        <fullName evidence="5">PPM-type phosphatase domain-containing protein</fullName>
    </recommendedName>
</protein>
<dbReference type="InterPro" id="IPR015943">
    <property type="entry name" value="WD40/YVTN_repeat-like_dom_sf"/>
</dbReference>
<keyword evidence="2" id="KW-1133">Transmembrane helix</keyword>
<feature type="region of interest" description="Disordered" evidence="1">
    <location>
        <begin position="355"/>
        <end position="380"/>
    </location>
</feature>
<sequence>MFQQSNVLSKLTPWKTKSPEVYVRTLTLKVPTTAIERFGDVQGLISTVSDIRTGDVLSANIEETFADAAEQVFNSLPVNSTLERTFEAVIHRVNTMLSRLLGDGGLELAPGDIKGAIVAQQGQEVAAAVWGQPSLQLFRQAATGGSKIFDVLKTEADSSTTPLTAGLIGFTNLISGPIGPHDRMLVANRDLVELLGKMETLEIMSAARTDLVTSMLRDALLGRYDDLDLALLLLDGATATEYVRPSGATSRIVPKPIGLTTSFKKSSREPVSKTEQAIKLLKLTKSGLVILAKTSVVWSKRAVIIAKKVGRVTMDWSIKLANSLREYSKNKIEQLKGNNENKLLLANLSSDSRNNKSIRTNKISDGSKNGPNYTTKQSDKLTTIYPPGGGSDGGGRFGPAFAAWHSLNRRSKNLLVAAVVLLIIIALSLISLVWQRQSEKSTASLDKRIAVIRQQIDSAEASLIYRDEDRARRLLDEAMTAISELPDGSNDTTETKNSLLEEVRVKFSDLRRAISLDAPEVISAISVDGSAVDLRLVLDGDNGRLWSVSSDGKVFVVATDGSAEPIYSPEVSSTPIFLLPKNGGVLIGYANGQAVAVSTNGKVTKQNISKGDFEININQAATFGSRLYLLDSTHNRILRLASSSDGFNKPEIYVKDGTDLSNSISVAIDGYVFVLSSDGKITRLLSGKATDFTVDETDPPLSESKLLHTPSDRDDLYVLADERIVRFDKNSGRLTKQYESPELATTADFLVDQAKRQILTVNGNRILRFTWQEE</sequence>
<name>A0A1F7WCV1_9BACT</name>
<feature type="compositionally biased region" description="Polar residues" evidence="1">
    <location>
        <begin position="355"/>
        <end position="376"/>
    </location>
</feature>
<evidence type="ECO:0000256" key="2">
    <source>
        <dbReference type="SAM" id="Phobius"/>
    </source>
</evidence>
<dbReference type="STRING" id="1802424.A2480_00630"/>
<organism evidence="3 4">
    <name type="scientific">Candidatus Uhrbacteria bacterium RIFOXYC2_FULL_47_19</name>
    <dbReference type="NCBI Taxonomy" id="1802424"/>
    <lineage>
        <taxon>Bacteria</taxon>
        <taxon>Candidatus Uhriibacteriota</taxon>
    </lineage>
</organism>
<evidence type="ECO:0000313" key="3">
    <source>
        <dbReference type="EMBL" id="OGM00623.1"/>
    </source>
</evidence>
<feature type="transmembrane region" description="Helical" evidence="2">
    <location>
        <begin position="414"/>
        <end position="434"/>
    </location>
</feature>
<keyword evidence="2" id="KW-0472">Membrane</keyword>
<evidence type="ECO:0008006" key="5">
    <source>
        <dbReference type="Google" id="ProtNLM"/>
    </source>
</evidence>
<reference evidence="3 4" key="1">
    <citation type="journal article" date="2016" name="Nat. Commun.">
        <title>Thousands of microbial genomes shed light on interconnected biogeochemical processes in an aquifer system.</title>
        <authorList>
            <person name="Anantharaman K."/>
            <person name="Brown C.T."/>
            <person name="Hug L.A."/>
            <person name="Sharon I."/>
            <person name="Castelle C.J."/>
            <person name="Probst A.J."/>
            <person name="Thomas B.C."/>
            <person name="Singh A."/>
            <person name="Wilkins M.J."/>
            <person name="Karaoz U."/>
            <person name="Brodie E.L."/>
            <person name="Williams K.H."/>
            <person name="Hubbard S.S."/>
            <person name="Banfield J.F."/>
        </authorList>
    </citation>
    <scope>NUCLEOTIDE SEQUENCE [LARGE SCALE GENOMIC DNA]</scope>
</reference>
<gene>
    <name evidence="3" type="ORF">A2480_00630</name>
</gene>